<dbReference type="PANTHER" id="PTHR35526">
    <property type="entry name" value="ANTI-SIGMA-F FACTOR RSBW-RELATED"/>
    <property type="match status" value="1"/>
</dbReference>
<evidence type="ECO:0000313" key="3">
    <source>
        <dbReference type="EMBL" id="UNM13653.1"/>
    </source>
</evidence>
<reference evidence="3 4" key="1">
    <citation type="submission" date="2021-03" db="EMBL/GenBank/DDBJ databases">
        <title>Complete genome of Streptomyces formicae strain 1H-GS9 (DSM 100524).</title>
        <authorList>
            <person name="Atanasov K.E."/>
            <person name="Altabella T."/>
            <person name="Ferrer A."/>
        </authorList>
    </citation>
    <scope>NUCLEOTIDE SEQUENCE [LARGE SCALE GENOMIC DNA]</scope>
    <source>
        <strain evidence="3 4">1H-GS9</strain>
    </source>
</reference>
<evidence type="ECO:0000256" key="1">
    <source>
        <dbReference type="ARBA" id="ARBA00022527"/>
    </source>
</evidence>
<dbReference type="EMBL" id="CP071872">
    <property type="protein sequence ID" value="UNM13653.1"/>
    <property type="molecule type" value="Genomic_DNA"/>
</dbReference>
<keyword evidence="3" id="KW-0067">ATP-binding</keyword>
<dbReference type="Proteomes" id="UP000828924">
    <property type="component" value="Chromosome"/>
</dbReference>
<dbReference type="GO" id="GO:0005524">
    <property type="term" value="F:ATP binding"/>
    <property type="evidence" value="ECO:0007669"/>
    <property type="project" value="UniProtKB-KW"/>
</dbReference>
<sequence>MTSNGDDQGAATGRAGRTWAGAVYDGGPECIAQARRFATHFLVDGHGFAPASRVVGAVQLIVSELVTNARKYAFGPCALDLERIPAGVEVTVWDTSTTLPVARAADPARVGQHGLEIVLALCDRFAVERKPVGKRITVRVTCP</sequence>
<dbReference type="RefSeq" id="WP_242332567.1">
    <property type="nucleotide sequence ID" value="NZ_CP071872.1"/>
</dbReference>
<keyword evidence="1" id="KW-0808">Transferase</keyword>
<protein>
    <submittedName>
        <fullName evidence="3">ATP-binding protein</fullName>
    </submittedName>
</protein>
<keyword evidence="4" id="KW-1185">Reference proteome</keyword>
<dbReference type="Pfam" id="PF13581">
    <property type="entry name" value="HATPase_c_2"/>
    <property type="match status" value="1"/>
</dbReference>
<dbReference type="SUPFAM" id="SSF55874">
    <property type="entry name" value="ATPase domain of HSP90 chaperone/DNA topoisomerase II/histidine kinase"/>
    <property type="match status" value="1"/>
</dbReference>
<accession>A0ABY3WLY8</accession>
<evidence type="ECO:0000313" key="4">
    <source>
        <dbReference type="Proteomes" id="UP000828924"/>
    </source>
</evidence>
<dbReference type="CDD" id="cd16936">
    <property type="entry name" value="HATPase_RsbW-like"/>
    <property type="match status" value="1"/>
</dbReference>
<dbReference type="PANTHER" id="PTHR35526:SF3">
    <property type="entry name" value="ANTI-SIGMA-F FACTOR RSBW"/>
    <property type="match status" value="1"/>
</dbReference>
<evidence type="ECO:0000259" key="2">
    <source>
        <dbReference type="Pfam" id="PF13581"/>
    </source>
</evidence>
<dbReference type="InterPro" id="IPR036890">
    <property type="entry name" value="HATPase_C_sf"/>
</dbReference>
<organism evidence="3 4">
    <name type="scientific">Streptomyces formicae</name>
    <dbReference type="NCBI Taxonomy" id="1616117"/>
    <lineage>
        <taxon>Bacteria</taxon>
        <taxon>Bacillati</taxon>
        <taxon>Actinomycetota</taxon>
        <taxon>Actinomycetes</taxon>
        <taxon>Kitasatosporales</taxon>
        <taxon>Streptomycetaceae</taxon>
        <taxon>Streptomyces</taxon>
    </lineage>
</organism>
<keyword evidence="1" id="KW-0723">Serine/threonine-protein kinase</keyword>
<dbReference type="Gene3D" id="3.30.565.10">
    <property type="entry name" value="Histidine kinase-like ATPase, C-terminal domain"/>
    <property type="match status" value="1"/>
</dbReference>
<name>A0ABY3WLY8_9ACTN</name>
<gene>
    <name evidence="3" type="ORF">J4032_21235</name>
</gene>
<keyword evidence="1" id="KW-0418">Kinase</keyword>
<keyword evidence="3" id="KW-0547">Nucleotide-binding</keyword>
<proteinExistence type="predicted"/>
<dbReference type="InterPro" id="IPR003594">
    <property type="entry name" value="HATPase_dom"/>
</dbReference>
<feature type="domain" description="Histidine kinase/HSP90-like ATPase" evidence="2">
    <location>
        <begin position="28"/>
        <end position="139"/>
    </location>
</feature>
<dbReference type="InterPro" id="IPR050267">
    <property type="entry name" value="Anti-sigma-factor_SerPK"/>
</dbReference>